<sequence>MNASLTAILQEPAWSASRRDLRAVNMASLANARGSTPGAVNKQIPLLCTVCPDAPRFSDVSHLLTHIASKGHLHHETQTRLKSHQDLTAHVVLGQYEQWYKDNGIEALLVERMRAKQLKEAAKTRRARGPATLATLNPKRKTKRPPGSTTIKSEHDDFARDFPLFPGFFASENDVDIQEDFFVGNDMLSLKGQVWPGMGKMDLANEDMKRTRNQRKPNSVIEKMRKTSEGIEPTQVIMTSDLEVERIKGVYDSSSPIPGQGEETPKKTSRPKRKRPEPLAEISANIPRGGVRRSGRNTLAKATRGQRLKLDYDRDTSSDQTPSLGSFRNGHDLFQDDDGSSSGTPLHCALDDVLMDAGIFEDRSFSTPVHQDQRFDSRDRLALHPLNQITHSNVASPTPSTREMPNRLLSARDANRGRNATHGYLGHGGHMTLGSLAQSDSAFGISDSPMYGSSARLPFAATNHFGSLAQDSFRLNSGHHQQPKHGEYSSAAGDSLSSSGGSQFLTMSESNPLFSHERLFLSSFSQQHTSQPLSSLGFTPINRGREQGVATHDHERRTSGPSIKTEPHLCDGLDSGEAKQGPFVSGLWDPQPSENSLDLPDDLGEELDI</sequence>
<keyword evidence="3" id="KW-1185">Reference proteome</keyword>
<dbReference type="EMBL" id="NJES01000085">
    <property type="protein sequence ID" value="PHH78298.1"/>
    <property type="molecule type" value="Genomic_DNA"/>
</dbReference>
<feature type="compositionally biased region" description="Basic and acidic residues" evidence="1">
    <location>
        <begin position="308"/>
        <end position="317"/>
    </location>
</feature>
<dbReference type="AlphaFoldDB" id="A0A2C5YJN8"/>
<feature type="region of interest" description="Disordered" evidence="1">
    <location>
        <begin position="531"/>
        <end position="609"/>
    </location>
</feature>
<accession>A0A2C5YJN8</accession>
<dbReference type="OrthoDB" id="5428259at2759"/>
<evidence type="ECO:0000313" key="3">
    <source>
        <dbReference type="Proteomes" id="UP000226431"/>
    </source>
</evidence>
<feature type="region of interest" description="Disordered" evidence="1">
    <location>
        <begin position="475"/>
        <end position="504"/>
    </location>
</feature>
<dbReference type="Proteomes" id="UP000226431">
    <property type="component" value="Unassembled WGS sequence"/>
</dbReference>
<organism evidence="2 3">
    <name type="scientific">Ophiocordyceps camponoti-rufipedis</name>
    <dbReference type="NCBI Taxonomy" id="2004952"/>
    <lineage>
        <taxon>Eukaryota</taxon>
        <taxon>Fungi</taxon>
        <taxon>Dikarya</taxon>
        <taxon>Ascomycota</taxon>
        <taxon>Pezizomycotina</taxon>
        <taxon>Sordariomycetes</taxon>
        <taxon>Hypocreomycetidae</taxon>
        <taxon>Hypocreales</taxon>
        <taxon>Ophiocordycipitaceae</taxon>
        <taxon>Ophiocordyceps</taxon>
    </lineage>
</organism>
<evidence type="ECO:0000256" key="1">
    <source>
        <dbReference type="SAM" id="MobiDB-lite"/>
    </source>
</evidence>
<feature type="compositionally biased region" description="Acidic residues" evidence="1">
    <location>
        <begin position="599"/>
        <end position="609"/>
    </location>
</feature>
<name>A0A2C5YJN8_9HYPO</name>
<gene>
    <name evidence="2" type="ORF">CDD80_7106</name>
</gene>
<comment type="caution">
    <text evidence="2">The sequence shown here is derived from an EMBL/GenBank/DDBJ whole genome shotgun (WGS) entry which is preliminary data.</text>
</comment>
<proteinExistence type="predicted"/>
<dbReference type="STRING" id="2004952.A0A2C5YJN8"/>
<feature type="compositionally biased region" description="Basic and acidic residues" evidence="1">
    <location>
        <begin position="543"/>
        <end position="558"/>
    </location>
</feature>
<feature type="compositionally biased region" description="Low complexity" evidence="1">
    <location>
        <begin position="489"/>
        <end position="502"/>
    </location>
</feature>
<evidence type="ECO:0000313" key="2">
    <source>
        <dbReference type="EMBL" id="PHH78298.1"/>
    </source>
</evidence>
<reference evidence="2 3" key="1">
    <citation type="submission" date="2017-06" db="EMBL/GenBank/DDBJ databases">
        <title>Ant-infecting Ophiocordyceps genomes reveal a high diversity of potential behavioral manipulation genes and a possible major role for enterotoxins.</title>
        <authorList>
            <person name="De Bekker C."/>
            <person name="Evans H.C."/>
            <person name="Brachmann A."/>
            <person name="Hughes D.P."/>
        </authorList>
    </citation>
    <scope>NUCLEOTIDE SEQUENCE [LARGE SCALE GENOMIC DNA]</scope>
    <source>
        <strain evidence="2 3">Map16</strain>
    </source>
</reference>
<feature type="region of interest" description="Disordered" evidence="1">
    <location>
        <begin position="250"/>
        <end position="342"/>
    </location>
</feature>
<protein>
    <submittedName>
        <fullName evidence="2">Uncharacterized protein</fullName>
    </submittedName>
</protein>